<reference evidence="8 9" key="1">
    <citation type="submission" date="2018-07" db="EMBL/GenBank/DDBJ databases">
        <title>Genome sequencing of oomycete isolates from Chile give support for New Zealand origin for Phytophthora kernoviae and make available the first Nothophytophthora sp. genome.</title>
        <authorList>
            <person name="Studholme D.J."/>
            <person name="Sanfuentes E."/>
            <person name="Panda P."/>
            <person name="Hill R."/>
            <person name="Sambles C."/>
            <person name="Grant M."/>
            <person name="Williams N.M."/>
            <person name="Mcdougal R.L."/>
        </authorList>
    </citation>
    <scope>NUCLEOTIDE SEQUENCE [LARGE SCALE GENOMIC DNA]</scope>
    <source>
        <strain evidence="8">Chile7</strain>
    </source>
</reference>
<dbReference type="GO" id="GO:0004674">
    <property type="term" value="F:protein serine/threonine kinase activity"/>
    <property type="evidence" value="ECO:0007669"/>
    <property type="project" value="UniProtKB-KW"/>
</dbReference>
<accession>A0A3R7N7J8</accession>
<dbReference type="PROSITE" id="PS50011">
    <property type="entry name" value="PROTEIN_KINASE_DOM"/>
    <property type="match status" value="2"/>
</dbReference>
<sequence>MMPAKLDDYVIQRRLAPALFGDVLLCQYKPSGDLVAVKRVLQSAASAQLTLASNKKVRENVALERALYHQLNRVGGHPNLLKLRDEIEFDGYLYLVSDFCARGELYEIVSSAEDGKLQVESIKKYLHQIASGVQFLHANGFAHRDLSLENVLVSDDDQCQVCDFGLAASTAKLSRETVGKLFYMAPEVLAGVQYDATKADVWSLGVMLFIMLIGAPPVETASATDARFRLISSKGIRKLIDRWGLTDDLAPAAIDLLSGMLTADPEQRMSMTQVVSHPFLIQTSSIAPQQQVESPQKMSSTRISSPPAKQPQQPTASYSSAPSTVSHPESDVSVHRSGCRLLLHKIHRFFSRREDKRVMAAPRDRRSFSKRAFVKRLRKMRLSDFKVLETLAPALFGEVLLCRDNKTGRQLAVKRVDLRCARAQVTVGAKQIRVVESLQQERAIHRRLLAAGSTTNLLLLEEEVQCGGNLYLVFPFCTRGDLFDVVRHSPMDGRLSESTSRRFFRDVVRGLLCMKQNGLTHRDISLENILLDAEGVCHLCDFGLAVQHGKLLAPGRVGKAWYMSPEVYAAKESYDPLQADMWSLGVLLAIMLAGAPLVEKPTLSDPQFRVLSQGGGVRKLRHVFSRQLTEEVWDLLQGLLDMDPTKRLTLEEVNEHPFLSASRHSSYLQY</sequence>
<dbReference type="InterPro" id="IPR000719">
    <property type="entry name" value="Prot_kinase_dom"/>
</dbReference>
<feature type="compositionally biased region" description="Polar residues" evidence="6">
    <location>
        <begin position="310"/>
        <end position="327"/>
    </location>
</feature>
<dbReference type="PANTHER" id="PTHR24345">
    <property type="entry name" value="SERINE/THREONINE-PROTEIN KINASE PLK"/>
    <property type="match status" value="1"/>
</dbReference>
<dbReference type="Pfam" id="PF00069">
    <property type="entry name" value="Pkinase"/>
    <property type="match status" value="2"/>
</dbReference>
<feature type="region of interest" description="Disordered" evidence="6">
    <location>
        <begin position="288"/>
        <end position="331"/>
    </location>
</feature>
<dbReference type="AlphaFoldDB" id="A0A3R7N7J8"/>
<dbReference type="PANTHER" id="PTHR24345:SF91">
    <property type="entry name" value="SERINE_THREONINE-PROTEIN KINASE PLK4"/>
    <property type="match status" value="1"/>
</dbReference>
<keyword evidence="3" id="KW-0547">Nucleotide-binding</keyword>
<evidence type="ECO:0000256" key="2">
    <source>
        <dbReference type="ARBA" id="ARBA00022679"/>
    </source>
</evidence>
<name>A0A3R7N7J8_9STRA</name>
<dbReference type="InterPro" id="IPR011009">
    <property type="entry name" value="Kinase-like_dom_sf"/>
</dbReference>
<keyword evidence="5" id="KW-0067">ATP-binding</keyword>
<gene>
    <name evidence="8" type="ORF">BBJ29_003645</name>
</gene>
<organism evidence="8 9">
    <name type="scientific">Phytophthora kernoviae</name>
    <dbReference type="NCBI Taxonomy" id="325452"/>
    <lineage>
        <taxon>Eukaryota</taxon>
        <taxon>Sar</taxon>
        <taxon>Stramenopiles</taxon>
        <taxon>Oomycota</taxon>
        <taxon>Peronosporomycetes</taxon>
        <taxon>Peronosporales</taxon>
        <taxon>Peronosporaceae</taxon>
        <taxon>Phytophthora</taxon>
    </lineage>
</organism>
<keyword evidence="2" id="KW-0808">Transferase</keyword>
<evidence type="ECO:0000259" key="7">
    <source>
        <dbReference type="PROSITE" id="PS50011"/>
    </source>
</evidence>
<evidence type="ECO:0000313" key="9">
    <source>
        <dbReference type="Proteomes" id="UP000284657"/>
    </source>
</evidence>
<dbReference type="EMBL" id="MBAD02000480">
    <property type="protein sequence ID" value="RLN67101.1"/>
    <property type="molecule type" value="Genomic_DNA"/>
</dbReference>
<dbReference type="Proteomes" id="UP000284657">
    <property type="component" value="Unassembled WGS sequence"/>
</dbReference>
<dbReference type="SUPFAM" id="SSF56112">
    <property type="entry name" value="Protein kinase-like (PK-like)"/>
    <property type="match status" value="2"/>
</dbReference>
<feature type="domain" description="Protein kinase" evidence="7">
    <location>
        <begin position="385"/>
        <end position="659"/>
    </location>
</feature>
<evidence type="ECO:0000256" key="1">
    <source>
        <dbReference type="ARBA" id="ARBA00022527"/>
    </source>
</evidence>
<evidence type="ECO:0000256" key="3">
    <source>
        <dbReference type="ARBA" id="ARBA00022741"/>
    </source>
</evidence>
<dbReference type="InterPro" id="IPR008266">
    <property type="entry name" value="Tyr_kinase_AS"/>
</dbReference>
<dbReference type="Gene3D" id="1.10.510.10">
    <property type="entry name" value="Transferase(Phosphotransferase) domain 1"/>
    <property type="match status" value="2"/>
</dbReference>
<evidence type="ECO:0000256" key="5">
    <source>
        <dbReference type="ARBA" id="ARBA00022840"/>
    </source>
</evidence>
<feature type="compositionally biased region" description="Polar residues" evidence="6">
    <location>
        <begin position="288"/>
        <end position="304"/>
    </location>
</feature>
<dbReference type="PROSITE" id="PS00109">
    <property type="entry name" value="PROTEIN_KINASE_TYR"/>
    <property type="match status" value="1"/>
</dbReference>
<proteinExistence type="predicted"/>
<evidence type="ECO:0000313" key="8">
    <source>
        <dbReference type="EMBL" id="RLN67101.1"/>
    </source>
</evidence>
<evidence type="ECO:0000256" key="6">
    <source>
        <dbReference type="SAM" id="MobiDB-lite"/>
    </source>
</evidence>
<comment type="caution">
    <text evidence="8">The sequence shown here is derived from an EMBL/GenBank/DDBJ whole genome shotgun (WGS) entry which is preliminary data.</text>
</comment>
<dbReference type="GO" id="GO:0005524">
    <property type="term" value="F:ATP binding"/>
    <property type="evidence" value="ECO:0007669"/>
    <property type="project" value="UniProtKB-KW"/>
</dbReference>
<keyword evidence="4" id="KW-0418">Kinase</keyword>
<dbReference type="FunFam" id="1.10.510.10:FF:000571">
    <property type="entry name" value="Maternal embryonic leucine zipper kinase"/>
    <property type="match status" value="1"/>
</dbReference>
<feature type="domain" description="Protein kinase" evidence="7">
    <location>
        <begin position="9"/>
        <end position="280"/>
    </location>
</feature>
<evidence type="ECO:0000256" key="4">
    <source>
        <dbReference type="ARBA" id="ARBA00022777"/>
    </source>
</evidence>
<keyword evidence="1" id="KW-0723">Serine/threonine-protein kinase</keyword>
<dbReference type="GO" id="GO:0005634">
    <property type="term" value="C:nucleus"/>
    <property type="evidence" value="ECO:0007669"/>
    <property type="project" value="TreeGrafter"/>
</dbReference>
<protein>
    <recommendedName>
        <fullName evidence="7">Protein kinase domain-containing protein</fullName>
    </recommendedName>
</protein>